<evidence type="ECO:0000259" key="6">
    <source>
        <dbReference type="PROSITE" id="PS50219"/>
    </source>
</evidence>
<dbReference type="Pfam" id="PF00780">
    <property type="entry name" value="CNH"/>
    <property type="match status" value="1"/>
</dbReference>
<dbReference type="Pfam" id="PF00621">
    <property type="entry name" value="RhoGEF"/>
    <property type="match status" value="2"/>
</dbReference>
<feature type="domain" description="DH" evidence="5">
    <location>
        <begin position="447"/>
        <end position="639"/>
    </location>
</feature>
<feature type="domain" description="DH" evidence="5">
    <location>
        <begin position="671"/>
        <end position="866"/>
    </location>
</feature>
<organism evidence="7 8">
    <name type="scientific">Filobasidium floriforme</name>
    <dbReference type="NCBI Taxonomy" id="5210"/>
    <lineage>
        <taxon>Eukaryota</taxon>
        <taxon>Fungi</taxon>
        <taxon>Dikarya</taxon>
        <taxon>Basidiomycota</taxon>
        <taxon>Agaricomycotina</taxon>
        <taxon>Tremellomycetes</taxon>
        <taxon>Filobasidiales</taxon>
        <taxon>Filobasidiaceae</taxon>
        <taxon>Filobasidium</taxon>
    </lineage>
</organism>
<dbReference type="InterPro" id="IPR001180">
    <property type="entry name" value="CNH_dom"/>
</dbReference>
<keyword evidence="2" id="KW-0344">Guanine-nucleotide releasing factor</keyword>
<dbReference type="SMART" id="SM00036">
    <property type="entry name" value="CNH"/>
    <property type="match status" value="1"/>
</dbReference>
<dbReference type="InterPro" id="IPR041675">
    <property type="entry name" value="PH_5"/>
</dbReference>
<dbReference type="PROSITE" id="PS50010">
    <property type="entry name" value="DH_2"/>
    <property type="match status" value="2"/>
</dbReference>
<dbReference type="InterPro" id="IPR011993">
    <property type="entry name" value="PH-like_dom_sf"/>
</dbReference>
<feature type="compositionally biased region" description="Polar residues" evidence="3">
    <location>
        <begin position="108"/>
        <end position="121"/>
    </location>
</feature>
<dbReference type="PANTHER" id="PTHR46572">
    <property type="entry name" value="RHO1 GDP-GTP EXCHANGE PROTEIN 1-RELATED"/>
    <property type="match status" value="1"/>
</dbReference>
<sequence>MAPPPELADQQSETRYAEVGRPGDDHGDGGQVTPRPTGRRDQQDYFGGPPPPKSPPRNESSEPARQGRSFGQEYLASLSVSDEPEEYSPSIVDSYQRQESEAHLLHSDSYNSNSGQSTDETSINRREQQRSYDHPYGQGPGDATHRESVVSLPQSVRTFGEGPSNPGENGLQHRRTYSRDPQLQHRGSLAPSWLEQNQEGRPPARWVQNKLFLHQSHAAGFSPSEVTGEDGQVGGDGYFDEEMEEDYDEEEAEEQNEMNFFSPSLLSHVSVQLRDRVERNSHIKGGIPWPKSFTGRDVITTIQSFMPEHTRSSSNDRRFAVTVAHSLQKQLLFVEVDWDDKPLSDSIEDVYQFMNEIEGLLGSTYEFPTGVETMATKCYSPSCQGAGTGGCYSPMCPYKISPETFLSSTKATSTSQSTTSAREPRAQTWSRRVDQVLIDQMSESEKKRQNIIYQAIQAEEQYEADLNAVETLFISPLRLAQPPVIRSLKDLEDLISTLFGNILELRAANTSLLEFFTERQREQGGIISTIGDVYLTAAAEFRNLYPDYIGRLPRAEERLREELANNSNFRFFVDRVVRQNENRRMDIKYLITRPATQLNRYPQILEAILSETSHESPDATFLVEAIKAIRNLSLTAQLKVWQASANREEIPPTEDALVQRERVAHQANMLDKPCTIWELIQGEMTYVADLRVIETVYIDGLRSADEPIVDRLRLEIFLDDVFHNYRSLLEIHTDLLEKLHARQEEQHPRVGSVSDLIYDAALRWQDAIIEYGSHYPKAKYAWEQERRTNPKFATFLDQCRNASGTNRQDIGHFAYRPVPRLLRYTLLLKDILKHLTRTDQSDNLDIFTIPEVVELIDSQGKLIEKGVEESSAKVSLWQLPDSLSGGKFGKEIVNDLDLTNPMRELVHKGRLLRQPEGSIAASWSELHALLFNNFFVLTKLGKSKTSSNVPPRYYINRKPIPLELLTLGSFHDPPQSRRVGLLRTFRSERHESSTTPASDSESRTVYPFTFSFMGSGQLGGQYTLWADSELSRKEWQQKLLHAKALRSTVDNRELVAIGCAEGVWIGLRSDPRSLRKVLHVKAVTQCAVLEQFSLFLVLSNKTLLAYPMESLVPSSHSTGPPPRGHQKLSDKHEVQYFACGQLSGRTLVVYLRKKGLNSVFRCLEPITGREMDENRNRRAFTHFLNAKNDWFRVYKDFFVPSEAFHVHFLRNKLIVVCQKGFEIIDLTDEFLLVYDTFGFFVDRHGYPNRDMRAIEWEGRPESVGFHPPYVVLFSAPFMEIRHISDGRLLQIYCAKDLRCSWE</sequence>
<dbReference type="Gene3D" id="2.30.29.30">
    <property type="entry name" value="Pleckstrin-homology domain (PH domain)/Phosphotyrosine-binding domain (PTB)"/>
    <property type="match status" value="1"/>
</dbReference>
<accession>A0A8K0NQL5</accession>
<reference evidence="7" key="1">
    <citation type="submission" date="2020-04" db="EMBL/GenBank/DDBJ databases">
        <title>Analysis of mating type loci in Filobasidium floriforme.</title>
        <authorList>
            <person name="Nowrousian M."/>
        </authorList>
    </citation>
    <scope>NUCLEOTIDE SEQUENCE</scope>
    <source>
        <strain evidence="7">CBS 6242</strain>
    </source>
</reference>
<feature type="domain" description="PH" evidence="4">
    <location>
        <begin position="904"/>
        <end position="1044"/>
    </location>
</feature>
<dbReference type="InterPro" id="IPR000219">
    <property type="entry name" value="DH_dom"/>
</dbReference>
<dbReference type="GO" id="GO:0005085">
    <property type="term" value="F:guanyl-nucleotide exchange factor activity"/>
    <property type="evidence" value="ECO:0007669"/>
    <property type="project" value="UniProtKB-KW"/>
</dbReference>
<dbReference type="EMBL" id="JABELV010000069">
    <property type="protein sequence ID" value="KAG7532281.1"/>
    <property type="molecule type" value="Genomic_DNA"/>
</dbReference>
<feature type="compositionally biased region" description="Basic and acidic residues" evidence="3">
    <location>
        <begin position="15"/>
        <end position="28"/>
    </location>
</feature>
<dbReference type="InterPro" id="IPR001849">
    <property type="entry name" value="PH_domain"/>
</dbReference>
<dbReference type="SUPFAM" id="SSF50729">
    <property type="entry name" value="PH domain-like"/>
    <property type="match status" value="1"/>
</dbReference>
<gene>
    <name evidence="7" type="ORF">FFLO_03676</name>
</gene>
<evidence type="ECO:0000259" key="4">
    <source>
        <dbReference type="PROSITE" id="PS50003"/>
    </source>
</evidence>
<dbReference type="InterPro" id="IPR052233">
    <property type="entry name" value="Rho-type_GEFs"/>
</dbReference>
<feature type="region of interest" description="Disordered" evidence="3">
    <location>
        <begin position="1"/>
        <end position="184"/>
    </location>
</feature>
<feature type="compositionally biased region" description="Basic and acidic residues" evidence="3">
    <location>
        <begin position="122"/>
        <end position="133"/>
    </location>
</feature>
<evidence type="ECO:0000259" key="5">
    <source>
        <dbReference type="PROSITE" id="PS50010"/>
    </source>
</evidence>
<evidence type="ECO:0000313" key="8">
    <source>
        <dbReference type="Proteomes" id="UP000812966"/>
    </source>
</evidence>
<dbReference type="PROSITE" id="PS50219">
    <property type="entry name" value="CNH"/>
    <property type="match status" value="1"/>
</dbReference>
<comment type="caution">
    <text evidence="7">The sequence shown here is derived from an EMBL/GenBank/DDBJ whole genome shotgun (WGS) entry which is preliminary data.</text>
</comment>
<protein>
    <submittedName>
        <fullName evidence="7">Uncharacterized protein</fullName>
    </submittedName>
</protein>
<feature type="compositionally biased region" description="Basic and acidic residues" evidence="3">
    <location>
        <begin position="96"/>
        <end position="106"/>
    </location>
</feature>
<dbReference type="InterPro" id="IPR035899">
    <property type="entry name" value="DBL_dom_sf"/>
</dbReference>
<proteinExistence type="predicted"/>
<evidence type="ECO:0000313" key="7">
    <source>
        <dbReference type="EMBL" id="KAG7532281.1"/>
    </source>
</evidence>
<evidence type="ECO:0000256" key="2">
    <source>
        <dbReference type="ARBA" id="ARBA00022658"/>
    </source>
</evidence>
<dbReference type="Pfam" id="PF15405">
    <property type="entry name" value="PH_5"/>
    <property type="match status" value="1"/>
</dbReference>
<dbReference type="SMART" id="SM00325">
    <property type="entry name" value="RhoGEF"/>
    <property type="match status" value="2"/>
</dbReference>
<dbReference type="PANTHER" id="PTHR46572:SF1">
    <property type="entry name" value="RHO1 GUANINE NUCLEOTIDE EXCHANGE FACTOR TUS1"/>
    <property type="match status" value="1"/>
</dbReference>
<dbReference type="PROSITE" id="PS50003">
    <property type="entry name" value="PH_DOMAIN"/>
    <property type="match status" value="1"/>
</dbReference>
<name>A0A8K0NQL5_9TREE</name>
<dbReference type="Proteomes" id="UP000812966">
    <property type="component" value="Unassembled WGS sequence"/>
</dbReference>
<evidence type="ECO:0000256" key="3">
    <source>
        <dbReference type="SAM" id="MobiDB-lite"/>
    </source>
</evidence>
<dbReference type="SUPFAM" id="SSF48065">
    <property type="entry name" value="DBL homology domain (DH-domain)"/>
    <property type="match status" value="2"/>
</dbReference>
<dbReference type="CDD" id="cd00160">
    <property type="entry name" value="RhoGEF"/>
    <property type="match status" value="1"/>
</dbReference>
<evidence type="ECO:0000256" key="1">
    <source>
        <dbReference type="ARBA" id="ARBA00022553"/>
    </source>
</evidence>
<dbReference type="Gene3D" id="1.20.900.10">
    <property type="entry name" value="Dbl homology (DH) domain"/>
    <property type="match status" value="2"/>
</dbReference>
<keyword evidence="1" id="KW-0597">Phosphoprotein</keyword>
<keyword evidence="8" id="KW-1185">Reference proteome</keyword>
<feature type="domain" description="CNH" evidence="6">
    <location>
        <begin position="1041"/>
        <end position="1302"/>
    </location>
</feature>